<name>A0A9W7A494_9STRA</name>
<reference evidence="4" key="1">
    <citation type="journal article" date="2023" name="Commun. Biol.">
        <title>Genome analysis of Parmales, the sister group of diatoms, reveals the evolutionary specialization of diatoms from phago-mixotrophs to photoautotrophs.</title>
        <authorList>
            <person name="Ban H."/>
            <person name="Sato S."/>
            <person name="Yoshikawa S."/>
            <person name="Yamada K."/>
            <person name="Nakamura Y."/>
            <person name="Ichinomiya M."/>
            <person name="Sato N."/>
            <person name="Blanc-Mathieu R."/>
            <person name="Endo H."/>
            <person name="Kuwata A."/>
            <person name="Ogata H."/>
        </authorList>
    </citation>
    <scope>NUCLEOTIDE SEQUENCE [LARGE SCALE GENOMIC DNA]</scope>
    <source>
        <strain evidence="4">NIES 3701</strain>
    </source>
</reference>
<keyword evidence="1" id="KW-0812">Transmembrane</keyword>
<dbReference type="SUPFAM" id="SSF51197">
    <property type="entry name" value="Clavaminate synthase-like"/>
    <property type="match status" value="1"/>
</dbReference>
<evidence type="ECO:0000313" key="3">
    <source>
        <dbReference type="EMBL" id="GMH65586.1"/>
    </source>
</evidence>
<dbReference type="InterPro" id="IPR003347">
    <property type="entry name" value="JmjC_dom"/>
</dbReference>
<dbReference type="PANTHER" id="PTHR12461:SF98">
    <property type="entry name" value="CUPIN-LIKE DOMAIN-CONTAINING PROTEIN"/>
    <property type="match status" value="1"/>
</dbReference>
<dbReference type="Proteomes" id="UP001165085">
    <property type="component" value="Unassembled WGS sequence"/>
</dbReference>
<feature type="transmembrane region" description="Helical" evidence="1">
    <location>
        <begin position="21"/>
        <end position="41"/>
    </location>
</feature>
<accession>A0A9W7A494</accession>
<dbReference type="Gene3D" id="2.60.120.10">
    <property type="entry name" value="Jelly Rolls"/>
    <property type="match status" value="1"/>
</dbReference>
<dbReference type="PANTHER" id="PTHR12461">
    <property type="entry name" value="HYPOXIA-INDUCIBLE FACTOR 1 ALPHA INHIBITOR-RELATED"/>
    <property type="match status" value="1"/>
</dbReference>
<keyword evidence="1" id="KW-0472">Membrane</keyword>
<dbReference type="AlphaFoldDB" id="A0A9W7A494"/>
<evidence type="ECO:0000259" key="2">
    <source>
        <dbReference type="PROSITE" id="PS51184"/>
    </source>
</evidence>
<dbReference type="PROSITE" id="PS51184">
    <property type="entry name" value="JMJC"/>
    <property type="match status" value="1"/>
</dbReference>
<gene>
    <name evidence="3" type="ORF">TrST_g8428</name>
</gene>
<evidence type="ECO:0000313" key="4">
    <source>
        <dbReference type="Proteomes" id="UP001165085"/>
    </source>
</evidence>
<sequence>MHKSRPKSRSKNRRGTSLVENLMIIFLITFVLVMGYMMTALSKGDEYAKEYVQGGGGAGQTKKVLKAKPAKQKAQKVEVESEDEVILNPQHLASTHKPHVKEDVMSLKNEYPRKDAPHCPPHPPSDYPHEYPILDILANWPPDMPDFRPEVVYNSLCYFDYSLEGDRAAALNYRKAEVPFVVRNIPDVDDTALRWSDPMYMKNLLGNSNYKVEESVNNHFMYWRNPAKGAKVKERDGKTWTQPTEMIKMQFDEWLEKAESYKGAKAESKHWYFRVSGCSPNGGGCPSPNTQELFDEIPIFKPQESLFMVKPKSQRGIHCRFGMTGVIAENHFDGSRNFIALLMGERRYILSKPKNCKNMALLPKEHPSGRHSEVDWSDPDLGTFPQFKKVTSTEVVMQAGDVLYLPTQWFHYIISLGTNYQCNTRSGKSDDFQRDIRDCGF</sequence>
<feature type="domain" description="JmjC" evidence="2">
    <location>
        <begin position="286"/>
        <end position="441"/>
    </location>
</feature>
<organism evidence="3 4">
    <name type="scientific">Triparma strigata</name>
    <dbReference type="NCBI Taxonomy" id="1606541"/>
    <lineage>
        <taxon>Eukaryota</taxon>
        <taxon>Sar</taxon>
        <taxon>Stramenopiles</taxon>
        <taxon>Ochrophyta</taxon>
        <taxon>Bolidophyceae</taxon>
        <taxon>Parmales</taxon>
        <taxon>Triparmaceae</taxon>
        <taxon>Triparma</taxon>
    </lineage>
</organism>
<protein>
    <recommendedName>
        <fullName evidence="2">JmjC domain-containing protein</fullName>
    </recommendedName>
</protein>
<comment type="caution">
    <text evidence="3">The sequence shown here is derived from an EMBL/GenBank/DDBJ whole genome shotgun (WGS) entry which is preliminary data.</text>
</comment>
<keyword evidence="4" id="KW-1185">Reference proteome</keyword>
<dbReference type="InterPro" id="IPR014710">
    <property type="entry name" value="RmlC-like_jellyroll"/>
</dbReference>
<dbReference type="EMBL" id="BRXY01000102">
    <property type="protein sequence ID" value="GMH65586.1"/>
    <property type="molecule type" value="Genomic_DNA"/>
</dbReference>
<dbReference type="Pfam" id="PF13621">
    <property type="entry name" value="Cupin_8"/>
    <property type="match status" value="1"/>
</dbReference>
<dbReference type="InterPro" id="IPR041667">
    <property type="entry name" value="Cupin_8"/>
</dbReference>
<keyword evidence="1" id="KW-1133">Transmembrane helix</keyword>
<evidence type="ECO:0000256" key="1">
    <source>
        <dbReference type="SAM" id="Phobius"/>
    </source>
</evidence>
<proteinExistence type="predicted"/>
<dbReference type="OrthoDB" id="415358at2759"/>